<feature type="region of interest" description="Disordered" evidence="1">
    <location>
        <begin position="189"/>
        <end position="231"/>
    </location>
</feature>
<evidence type="ECO:0000259" key="2">
    <source>
        <dbReference type="Pfam" id="PF17921"/>
    </source>
</evidence>
<dbReference type="InterPro" id="IPR050951">
    <property type="entry name" value="Retrovirus_Pol_polyprotein"/>
</dbReference>
<accession>A0ABD0L781</accession>
<dbReference type="Proteomes" id="UP001519460">
    <property type="component" value="Unassembled WGS sequence"/>
</dbReference>
<dbReference type="AlphaFoldDB" id="A0ABD0L781"/>
<feature type="non-terminal residue" evidence="3">
    <location>
        <position position="1"/>
    </location>
</feature>
<gene>
    <name evidence="3" type="ORF">BaRGS_00013595</name>
</gene>
<evidence type="ECO:0000313" key="3">
    <source>
        <dbReference type="EMBL" id="KAK7495185.1"/>
    </source>
</evidence>
<dbReference type="InterPro" id="IPR041588">
    <property type="entry name" value="Integrase_H2C2"/>
</dbReference>
<feature type="non-terminal residue" evidence="3">
    <location>
        <position position="257"/>
    </location>
</feature>
<comment type="caution">
    <text evidence="3">The sequence shown here is derived from an EMBL/GenBank/DDBJ whole genome shotgun (WGS) entry which is preliminary data.</text>
</comment>
<keyword evidence="4" id="KW-1185">Reference proteome</keyword>
<protein>
    <recommendedName>
        <fullName evidence="2">Integrase zinc-binding domain-containing protein</fullName>
    </recommendedName>
</protein>
<feature type="domain" description="Integrase zinc-binding" evidence="2">
    <location>
        <begin position="116"/>
        <end position="165"/>
    </location>
</feature>
<name>A0ABD0L781_9CAEN</name>
<dbReference type="PANTHER" id="PTHR37984">
    <property type="entry name" value="PROTEIN CBG26694"/>
    <property type="match status" value="1"/>
</dbReference>
<proteinExistence type="predicted"/>
<dbReference type="PANTHER" id="PTHR37984:SF5">
    <property type="entry name" value="PROTEIN NYNRIN-LIKE"/>
    <property type="match status" value="1"/>
</dbReference>
<feature type="compositionally biased region" description="Basic and acidic residues" evidence="1">
    <location>
        <begin position="201"/>
        <end position="223"/>
    </location>
</feature>
<evidence type="ECO:0000313" key="4">
    <source>
        <dbReference type="Proteomes" id="UP001519460"/>
    </source>
</evidence>
<organism evidence="3 4">
    <name type="scientific">Batillaria attramentaria</name>
    <dbReference type="NCBI Taxonomy" id="370345"/>
    <lineage>
        <taxon>Eukaryota</taxon>
        <taxon>Metazoa</taxon>
        <taxon>Spiralia</taxon>
        <taxon>Lophotrochozoa</taxon>
        <taxon>Mollusca</taxon>
        <taxon>Gastropoda</taxon>
        <taxon>Caenogastropoda</taxon>
        <taxon>Sorbeoconcha</taxon>
        <taxon>Cerithioidea</taxon>
        <taxon>Batillariidae</taxon>
        <taxon>Batillaria</taxon>
    </lineage>
</organism>
<dbReference type="EMBL" id="JACVVK020000077">
    <property type="protein sequence ID" value="KAK7495185.1"/>
    <property type="molecule type" value="Genomic_DNA"/>
</dbReference>
<sequence length="257" mass="29873">LPEGLVCQSSQEEAEQVKEVSDNSFEIGVVNSNEFTPKDFASFQPSGEPREKLDKIELAEFDMKVEQDKDPNLVQIRKQMQQENAPKMIRKRYLIIDDVLYFLSNQDDEPRARLVIPEHLILFVVRQYHDENGHMGIDKTYDTIQQKYFWTDMYRGLYEYVSGCVVSSESDAKTKGTGARDGCSALSICKGESSSDESENESERDLTPTERMTRFQRHERDGSSDEDDIPLMELQKRLRAREQRWREVDHVTDTEDK</sequence>
<reference evidence="3 4" key="1">
    <citation type="journal article" date="2023" name="Sci. Data">
        <title>Genome assembly of the Korean intertidal mud-creeper Batillaria attramentaria.</title>
        <authorList>
            <person name="Patra A.K."/>
            <person name="Ho P.T."/>
            <person name="Jun S."/>
            <person name="Lee S.J."/>
            <person name="Kim Y."/>
            <person name="Won Y.J."/>
        </authorList>
    </citation>
    <scope>NUCLEOTIDE SEQUENCE [LARGE SCALE GENOMIC DNA]</scope>
    <source>
        <strain evidence="3">Wonlab-2016</strain>
    </source>
</reference>
<dbReference type="Gene3D" id="1.10.340.70">
    <property type="match status" value="1"/>
</dbReference>
<evidence type="ECO:0000256" key="1">
    <source>
        <dbReference type="SAM" id="MobiDB-lite"/>
    </source>
</evidence>
<dbReference type="FunFam" id="1.10.340.70:FF:000001">
    <property type="entry name" value="Retrovirus-related Pol polyprotein from transposon gypsy-like Protein"/>
    <property type="match status" value="1"/>
</dbReference>
<dbReference type="Pfam" id="PF17921">
    <property type="entry name" value="Integrase_H2C2"/>
    <property type="match status" value="1"/>
</dbReference>